<evidence type="ECO:0000313" key="4">
    <source>
        <dbReference type="Proteomes" id="UP000886674"/>
    </source>
</evidence>
<reference evidence="3" key="1">
    <citation type="journal article" date="2021" name="Proc. Natl. Acad. Sci. U.S.A.">
        <title>Global biogeography of chemosynthetic symbionts reveals both localized and globally distributed symbiont groups. .</title>
        <authorList>
            <person name="Osvatic J.T."/>
            <person name="Wilkins L.G.E."/>
            <person name="Leibrecht L."/>
            <person name="Leray M."/>
            <person name="Zauner S."/>
            <person name="Polzin J."/>
            <person name="Camacho Y."/>
            <person name="Gros O."/>
            <person name="van Gils J.A."/>
            <person name="Eisen J.A."/>
            <person name="Petersen J.M."/>
            <person name="Yuen B."/>
        </authorList>
    </citation>
    <scope>NUCLEOTIDE SEQUENCE</scope>
    <source>
        <strain evidence="3">MAGclacostrist055</strain>
    </source>
</reference>
<keyword evidence="2" id="KW-0812">Transmembrane</keyword>
<organism evidence="3 4">
    <name type="scientific">Candidatus Thiodiazotropha taylori</name>
    <dbReference type="NCBI Taxonomy" id="2792791"/>
    <lineage>
        <taxon>Bacteria</taxon>
        <taxon>Pseudomonadati</taxon>
        <taxon>Pseudomonadota</taxon>
        <taxon>Gammaproteobacteria</taxon>
        <taxon>Chromatiales</taxon>
        <taxon>Sedimenticolaceae</taxon>
        <taxon>Candidatus Thiodiazotropha</taxon>
    </lineage>
</organism>
<name>A0A9E4NN66_9GAMM</name>
<accession>A0A9E4NN66</accession>
<feature type="transmembrane region" description="Helical" evidence="2">
    <location>
        <begin position="6"/>
        <end position="26"/>
    </location>
</feature>
<proteinExistence type="predicted"/>
<keyword evidence="2" id="KW-0472">Membrane</keyword>
<dbReference type="Proteomes" id="UP000886674">
    <property type="component" value="Unassembled WGS sequence"/>
</dbReference>
<gene>
    <name evidence="3" type="ORF">JAY77_17480</name>
</gene>
<dbReference type="AlphaFoldDB" id="A0A9E4NN66"/>
<comment type="caution">
    <text evidence="3">The sequence shown here is derived from an EMBL/GenBank/DDBJ whole genome shotgun (WGS) entry which is preliminary data.</text>
</comment>
<evidence type="ECO:0000256" key="2">
    <source>
        <dbReference type="SAM" id="Phobius"/>
    </source>
</evidence>
<sequence length="100" mass="11402">MAELFFPWVLLIMLVILSGGALLVSAEDRASLKRARREIARLQSEIARLESEIARLKDEYNFTLLRVNEKHEAELRRFLSGSGLLRAGQFSDDKGDCHDQ</sequence>
<keyword evidence="1" id="KW-0175">Coiled coil</keyword>
<dbReference type="EMBL" id="JAEPCR010000093">
    <property type="protein sequence ID" value="MCG7979922.1"/>
    <property type="molecule type" value="Genomic_DNA"/>
</dbReference>
<evidence type="ECO:0000256" key="1">
    <source>
        <dbReference type="SAM" id="Coils"/>
    </source>
</evidence>
<protein>
    <submittedName>
        <fullName evidence="3">Uncharacterized protein</fullName>
    </submittedName>
</protein>
<keyword evidence="2" id="KW-1133">Transmembrane helix</keyword>
<feature type="coiled-coil region" evidence="1">
    <location>
        <begin position="25"/>
        <end position="66"/>
    </location>
</feature>
<evidence type="ECO:0000313" key="3">
    <source>
        <dbReference type="EMBL" id="MCG7979922.1"/>
    </source>
</evidence>